<sequence length="59" mass="7207">MEAGFGIYCAKKKANTEDIQEYENYEDKINQILQHWIKKKERKIRNKQLEDELEFSEKN</sequence>
<dbReference type="Proteomes" id="UP000789366">
    <property type="component" value="Unassembled WGS sequence"/>
</dbReference>
<keyword evidence="2" id="KW-1185">Reference proteome</keyword>
<evidence type="ECO:0000313" key="1">
    <source>
        <dbReference type="EMBL" id="CAG8450695.1"/>
    </source>
</evidence>
<proteinExistence type="predicted"/>
<gene>
    <name evidence="1" type="ORF">SPELUC_LOCUS778</name>
</gene>
<dbReference type="EMBL" id="CAJVPW010000339">
    <property type="protein sequence ID" value="CAG8450695.1"/>
    <property type="molecule type" value="Genomic_DNA"/>
</dbReference>
<organism evidence="1 2">
    <name type="scientific">Cetraspora pellucida</name>
    <dbReference type="NCBI Taxonomy" id="1433469"/>
    <lineage>
        <taxon>Eukaryota</taxon>
        <taxon>Fungi</taxon>
        <taxon>Fungi incertae sedis</taxon>
        <taxon>Mucoromycota</taxon>
        <taxon>Glomeromycotina</taxon>
        <taxon>Glomeromycetes</taxon>
        <taxon>Diversisporales</taxon>
        <taxon>Gigasporaceae</taxon>
        <taxon>Cetraspora</taxon>
    </lineage>
</organism>
<reference evidence="1" key="1">
    <citation type="submission" date="2021-06" db="EMBL/GenBank/DDBJ databases">
        <authorList>
            <person name="Kallberg Y."/>
            <person name="Tangrot J."/>
            <person name="Rosling A."/>
        </authorList>
    </citation>
    <scope>NUCLEOTIDE SEQUENCE</scope>
    <source>
        <strain evidence="1">28 12/20/2015</strain>
    </source>
</reference>
<name>A0ACA9K5D9_9GLOM</name>
<comment type="caution">
    <text evidence="1">The sequence shown here is derived from an EMBL/GenBank/DDBJ whole genome shotgun (WGS) entry which is preliminary data.</text>
</comment>
<accession>A0ACA9K5D9</accession>
<evidence type="ECO:0000313" key="2">
    <source>
        <dbReference type="Proteomes" id="UP000789366"/>
    </source>
</evidence>
<protein>
    <submittedName>
        <fullName evidence="1">9571_t:CDS:1</fullName>
    </submittedName>
</protein>